<dbReference type="STRING" id="2880.D7FLF5"/>
<dbReference type="EMBL" id="FN649760">
    <property type="protein sequence ID" value="CBJ29723.1"/>
    <property type="molecule type" value="Genomic_DNA"/>
</dbReference>
<dbReference type="PANTHER" id="PTHR33129">
    <property type="entry name" value="PROTEIN KINASE DOMAIN-CONTAINING PROTEIN-RELATED"/>
    <property type="match status" value="1"/>
</dbReference>
<dbReference type="Proteomes" id="UP000002630">
    <property type="component" value="Unassembled WGS sequence"/>
</dbReference>
<proteinExistence type="predicted"/>
<evidence type="ECO:0000256" key="1">
    <source>
        <dbReference type="SAM" id="Coils"/>
    </source>
</evidence>
<dbReference type="InterPro" id="IPR052980">
    <property type="entry name" value="Crinkler_effector"/>
</dbReference>
<protein>
    <submittedName>
        <fullName evidence="3">Uncharacterized protein</fullName>
    </submittedName>
</protein>
<dbReference type="PANTHER" id="PTHR33129:SF1">
    <property type="entry name" value="ATP-BINDING PROTEIN"/>
    <property type="match status" value="1"/>
</dbReference>
<feature type="region of interest" description="Disordered" evidence="2">
    <location>
        <begin position="1"/>
        <end position="34"/>
    </location>
</feature>
<evidence type="ECO:0000256" key="2">
    <source>
        <dbReference type="SAM" id="MobiDB-lite"/>
    </source>
</evidence>
<dbReference type="OrthoDB" id="104224at2759"/>
<dbReference type="InParanoid" id="D7FLF5"/>
<keyword evidence="4" id="KW-1185">Reference proteome</keyword>
<dbReference type="AlphaFoldDB" id="D7FLF5"/>
<name>D7FLF5_ECTSI</name>
<feature type="coiled-coil region" evidence="1">
    <location>
        <begin position="34"/>
        <end position="125"/>
    </location>
</feature>
<sequence length="210" mass="23036">MTSLSAMSEGDEEEGGGDHDAREATDRIPAADEIRAVQDDIRGVERKIEDAEKETAEVVKKIDDIEAAIAGGSRYLGMTDPEALLKQLGRKEEQLRRKEGKEEQLRELLLKKEDRLSRIEQLRANNAPAAKKNVSDFAAALTGAVVTEDTLELVNGTFFLGNGKLGSKLFIRPCYKEMADLILSGNVQDIVVTGTPGIGKSMFGYHLLYL</sequence>
<accession>D7FLF5</accession>
<organism evidence="3 4">
    <name type="scientific">Ectocarpus siliculosus</name>
    <name type="common">Brown alga</name>
    <name type="synonym">Conferva siliculosa</name>
    <dbReference type="NCBI Taxonomy" id="2880"/>
    <lineage>
        <taxon>Eukaryota</taxon>
        <taxon>Sar</taxon>
        <taxon>Stramenopiles</taxon>
        <taxon>Ochrophyta</taxon>
        <taxon>PX clade</taxon>
        <taxon>Phaeophyceae</taxon>
        <taxon>Ectocarpales</taxon>
        <taxon>Ectocarpaceae</taxon>
        <taxon>Ectocarpus</taxon>
    </lineage>
</organism>
<reference evidence="3 4" key="1">
    <citation type="journal article" date="2010" name="Nature">
        <title>The Ectocarpus genome and the independent evolution of multicellularity in brown algae.</title>
        <authorList>
            <person name="Cock J.M."/>
            <person name="Sterck L."/>
            <person name="Rouze P."/>
            <person name="Scornet D."/>
            <person name="Allen A.E."/>
            <person name="Amoutzias G."/>
            <person name="Anthouard V."/>
            <person name="Artiguenave F."/>
            <person name="Aury J.M."/>
            <person name="Badger J.H."/>
            <person name="Beszteri B."/>
            <person name="Billiau K."/>
            <person name="Bonnet E."/>
            <person name="Bothwell J.H."/>
            <person name="Bowler C."/>
            <person name="Boyen C."/>
            <person name="Brownlee C."/>
            <person name="Carrano C.J."/>
            <person name="Charrier B."/>
            <person name="Cho G.Y."/>
            <person name="Coelho S.M."/>
            <person name="Collen J."/>
            <person name="Corre E."/>
            <person name="Da Silva C."/>
            <person name="Delage L."/>
            <person name="Delaroque N."/>
            <person name="Dittami S.M."/>
            <person name="Doulbeau S."/>
            <person name="Elias M."/>
            <person name="Farnham G."/>
            <person name="Gachon C.M."/>
            <person name="Gschloessl B."/>
            <person name="Heesch S."/>
            <person name="Jabbari K."/>
            <person name="Jubin C."/>
            <person name="Kawai H."/>
            <person name="Kimura K."/>
            <person name="Kloareg B."/>
            <person name="Kupper F.C."/>
            <person name="Lang D."/>
            <person name="Le Bail A."/>
            <person name="Leblanc C."/>
            <person name="Lerouge P."/>
            <person name="Lohr M."/>
            <person name="Lopez P.J."/>
            <person name="Martens C."/>
            <person name="Maumus F."/>
            <person name="Michel G."/>
            <person name="Miranda-Saavedra D."/>
            <person name="Morales J."/>
            <person name="Moreau H."/>
            <person name="Motomura T."/>
            <person name="Nagasato C."/>
            <person name="Napoli C.A."/>
            <person name="Nelson D.R."/>
            <person name="Nyvall-Collen P."/>
            <person name="Peters A.F."/>
            <person name="Pommier C."/>
            <person name="Potin P."/>
            <person name="Poulain J."/>
            <person name="Quesneville H."/>
            <person name="Read B."/>
            <person name="Rensing S.A."/>
            <person name="Ritter A."/>
            <person name="Rousvoal S."/>
            <person name="Samanta M."/>
            <person name="Samson G."/>
            <person name="Schroeder D.C."/>
            <person name="Segurens B."/>
            <person name="Strittmatter M."/>
            <person name="Tonon T."/>
            <person name="Tregear J.W."/>
            <person name="Valentin K."/>
            <person name="von Dassow P."/>
            <person name="Yamagishi T."/>
            <person name="Van de Peer Y."/>
            <person name="Wincker P."/>
        </authorList>
    </citation>
    <scope>NUCLEOTIDE SEQUENCE [LARGE SCALE GENOMIC DNA]</scope>
    <source>
        <strain evidence="4">Ec32 / CCAP1310/4</strain>
    </source>
</reference>
<evidence type="ECO:0000313" key="4">
    <source>
        <dbReference type="Proteomes" id="UP000002630"/>
    </source>
</evidence>
<keyword evidence="1" id="KW-0175">Coiled coil</keyword>
<gene>
    <name evidence="3" type="ORF">Esi_0159_0076</name>
</gene>
<evidence type="ECO:0000313" key="3">
    <source>
        <dbReference type="EMBL" id="CBJ29723.1"/>
    </source>
</evidence>
<feature type="compositionally biased region" description="Basic and acidic residues" evidence="2">
    <location>
        <begin position="16"/>
        <end position="34"/>
    </location>
</feature>